<dbReference type="PANTHER" id="PTHR36933">
    <property type="entry name" value="SLL0788 PROTEIN"/>
    <property type="match status" value="1"/>
</dbReference>
<protein>
    <submittedName>
        <fullName evidence="3">DUF305 domain-containing protein</fullName>
    </submittedName>
</protein>
<dbReference type="Pfam" id="PF03713">
    <property type="entry name" value="DUF305"/>
    <property type="match status" value="1"/>
</dbReference>
<organism evidence="3 4">
    <name type="scientific">Gordonia spumicola</name>
    <dbReference type="NCBI Taxonomy" id="589161"/>
    <lineage>
        <taxon>Bacteria</taxon>
        <taxon>Bacillati</taxon>
        <taxon>Actinomycetota</taxon>
        <taxon>Actinomycetes</taxon>
        <taxon>Mycobacteriales</taxon>
        <taxon>Gordoniaceae</taxon>
        <taxon>Gordonia</taxon>
    </lineage>
</organism>
<accession>A0A7I9V3P1</accession>
<dbReference type="OrthoDB" id="26872at2"/>
<evidence type="ECO:0000259" key="2">
    <source>
        <dbReference type="Pfam" id="PF03713"/>
    </source>
</evidence>
<dbReference type="PANTHER" id="PTHR36933:SF1">
    <property type="entry name" value="SLL0788 PROTEIN"/>
    <property type="match status" value="1"/>
</dbReference>
<dbReference type="Gene3D" id="1.20.1260.10">
    <property type="match status" value="1"/>
</dbReference>
<name>A0A7I9V3P1_9ACTN</name>
<dbReference type="AlphaFoldDB" id="A0A7I9V3P1"/>
<dbReference type="InterPro" id="IPR012347">
    <property type="entry name" value="Ferritin-like"/>
</dbReference>
<gene>
    <name evidence="3" type="ORF">nbrc107696_04910</name>
</gene>
<dbReference type="RefSeq" id="WP_161893992.1">
    <property type="nucleotide sequence ID" value="NZ_BJOV01000002.1"/>
</dbReference>
<dbReference type="InterPro" id="IPR005183">
    <property type="entry name" value="DUF305_CopM-like"/>
</dbReference>
<dbReference type="Proteomes" id="UP000444960">
    <property type="component" value="Unassembled WGS sequence"/>
</dbReference>
<evidence type="ECO:0000313" key="4">
    <source>
        <dbReference type="Proteomes" id="UP000444960"/>
    </source>
</evidence>
<feature type="domain" description="DUF305" evidence="2">
    <location>
        <begin position="44"/>
        <end position="197"/>
    </location>
</feature>
<evidence type="ECO:0000313" key="3">
    <source>
        <dbReference type="EMBL" id="GEE00045.1"/>
    </source>
</evidence>
<proteinExistence type="predicted"/>
<reference evidence="4" key="1">
    <citation type="submission" date="2019-06" db="EMBL/GenBank/DDBJ databases">
        <title>Gordonia isolated from sludge of a wastewater treatment plant.</title>
        <authorList>
            <person name="Tamura T."/>
            <person name="Aoyama K."/>
            <person name="Kang Y."/>
            <person name="Saito S."/>
            <person name="Akiyama N."/>
            <person name="Yazawa K."/>
            <person name="Gonoi T."/>
            <person name="Mikami Y."/>
        </authorList>
    </citation>
    <scope>NUCLEOTIDE SEQUENCE [LARGE SCALE GENOMIC DNA]</scope>
    <source>
        <strain evidence="4">NBRC 107696</strain>
    </source>
</reference>
<comment type="caution">
    <text evidence="3">The sequence shown here is derived from an EMBL/GenBank/DDBJ whole genome shotgun (WGS) entry which is preliminary data.</text>
</comment>
<dbReference type="EMBL" id="BJOV01000002">
    <property type="protein sequence ID" value="GEE00045.1"/>
    <property type="molecule type" value="Genomic_DNA"/>
</dbReference>
<keyword evidence="4" id="KW-1185">Reference proteome</keyword>
<sequence>MTARTVVTGAAATMLAALVFVLGIALRPALVSESPAAPSLSAVEIGYLQDMIAHHQQAVTMAQSIDRDGMSVPIRGLSRQMVQEQSGEIGTMIGFLQMADQQIQSSSSMAWMHGRGHDHSSNDDHGMPGSATSDEVASLGSLGGTAAENQFLRLMQRHHYGGIAMTQDLLAYGPSDGPVVRLARTILAVQTRETGLIGSMLVVRGVTD</sequence>
<feature type="region of interest" description="Disordered" evidence="1">
    <location>
        <begin position="111"/>
        <end position="137"/>
    </location>
</feature>
<evidence type="ECO:0000256" key="1">
    <source>
        <dbReference type="SAM" id="MobiDB-lite"/>
    </source>
</evidence>
<feature type="compositionally biased region" description="Basic and acidic residues" evidence="1">
    <location>
        <begin position="115"/>
        <end position="126"/>
    </location>
</feature>